<dbReference type="SUPFAM" id="SSF53756">
    <property type="entry name" value="UDP-Glycosyltransferase/glycogen phosphorylase"/>
    <property type="match status" value="1"/>
</dbReference>
<gene>
    <name evidence="2" type="ORF">GJW-30_1_00111</name>
</gene>
<dbReference type="InterPro" id="IPR001296">
    <property type="entry name" value="Glyco_trans_1"/>
</dbReference>
<dbReference type="AlphaFoldDB" id="A0A0S3PNU7"/>
<reference evidence="2 3" key="1">
    <citation type="submission" date="2015-08" db="EMBL/GenBank/DDBJ databases">
        <title>Investigation of the bacterial diversity of lava forest soil.</title>
        <authorList>
            <person name="Lee J.S."/>
        </authorList>
    </citation>
    <scope>NUCLEOTIDE SEQUENCE [LARGE SCALE GENOMIC DNA]</scope>
    <source>
        <strain evidence="2 3">GJW-30</strain>
    </source>
</reference>
<evidence type="ECO:0000313" key="3">
    <source>
        <dbReference type="Proteomes" id="UP000236884"/>
    </source>
</evidence>
<proteinExistence type="predicted"/>
<evidence type="ECO:0000313" key="2">
    <source>
        <dbReference type="EMBL" id="BAT57604.1"/>
    </source>
</evidence>
<feature type="domain" description="Glycosyl transferase family 1" evidence="1">
    <location>
        <begin position="203"/>
        <end position="274"/>
    </location>
</feature>
<protein>
    <submittedName>
        <fullName evidence="2">Glycosyl transferases group 1</fullName>
    </submittedName>
</protein>
<dbReference type="OrthoDB" id="9814604at2"/>
<dbReference type="KEGG" id="vgo:GJW-30_1_00111"/>
<dbReference type="RefSeq" id="WP_096350466.1">
    <property type="nucleotide sequence ID" value="NZ_AP014946.1"/>
</dbReference>
<sequence length="349" mass="39527">MAKIAYVDHSFHKITQSTAFLPDLLRKHGHEVVPFWDEAWQGGAAIEWEQVRGHDVVLMFQSFCPPRGTIFSLDHPNVTYIPMLDQFGQWRGATGSLSEFWRPFEGAKVLNFSNALHSLTLGFGIASFFARYFPPHEDQVAIPTEGLHGFFWLRRESELPWATVARLIGNTRFDSFHLHFVTDPTTPNATLPTAREISQHNITMSQWFERKSELDAVVSRANIYFAPRLAEGIGQSFLEAMSRGQCVVAPNQGTMNEYILPGTNGLLYDEKTPKPLDFSKAVELGRCAGQSVAAGRAKWVDLEQAIVKFLTTPSRSYYERIGNSRQQSSTWHVASRVMTKFRTLVQNRT</sequence>
<dbReference type="Pfam" id="PF00534">
    <property type="entry name" value="Glycos_transf_1"/>
    <property type="match status" value="1"/>
</dbReference>
<dbReference type="Proteomes" id="UP000236884">
    <property type="component" value="Chromosome"/>
</dbReference>
<dbReference type="Gene3D" id="3.40.50.2000">
    <property type="entry name" value="Glycogen Phosphorylase B"/>
    <property type="match status" value="1"/>
</dbReference>
<dbReference type="GO" id="GO:0016757">
    <property type="term" value="F:glycosyltransferase activity"/>
    <property type="evidence" value="ECO:0007669"/>
    <property type="project" value="InterPro"/>
</dbReference>
<keyword evidence="3" id="KW-1185">Reference proteome</keyword>
<accession>A0A0S3PNU7</accession>
<name>A0A0S3PNU7_9BRAD</name>
<organism evidence="2 3">
    <name type="scientific">Variibacter gotjawalensis</name>
    <dbReference type="NCBI Taxonomy" id="1333996"/>
    <lineage>
        <taxon>Bacteria</taxon>
        <taxon>Pseudomonadati</taxon>
        <taxon>Pseudomonadota</taxon>
        <taxon>Alphaproteobacteria</taxon>
        <taxon>Hyphomicrobiales</taxon>
        <taxon>Nitrobacteraceae</taxon>
        <taxon>Variibacter</taxon>
    </lineage>
</organism>
<keyword evidence="2" id="KW-0808">Transferase</keyword>
<dbReference type="EMBL" id="AP014946">
    <property type="protein sequence ID" value="BAT57604.1"/>
    <property type="molecule type" value="Genomic_DNA"/>
</dbReference>
<evidence type="ECO:0000259" key="1">
    <source>
        <dbReference type="Pfam" id="PF00534"/>
    </source>
</evidence>